<dbReference type="EMBL" id="PKPP01000798">
    <property type="protein sequence ID" value="PWA88598.1"/>
    <property type="molecule type" value="Genomic_DNA"/>
</dbReference>
<evidence type="ECO:0000313" key="13">
    <source>
        <dbReference type="Proteomes" id="UP000245207"/>
    </source>
</evidence>
<protein>
    <submittedName>
        <fullName evidence="12">Disease resistance family protein / LRR family protein</fullName>
    </submittedName>
</protein>
<dbReference type="FunFam" id="3.80.10.10:FF:000383">
    <property type="entry name" value="Leucine-rich repeat receptor protein kinase EMS1"/>
    <property type="match status" value="1"/>
</dbReference>
<dbReference type="InterPro" id="IPR032675">
    <property type="entry name" value="LRR_dom_sf"/>
</dbReference>
<dbReference type="OrthoDB" id="1394818at2759"/>
<dbReference type="GO" id="GO:0005886">
    <property type="term" value="C:plasma membrane"/>
    <property type="evidence" value="ECO:0007669"/>
    <property type="project" value="UniProtKB-SubCell"/>
</dbReference>
<keyword evidence="6" id="KW-0732">Signal</keyword>
<dbReference type="Proteomes" id="UP000245207">
    <property type="component" value="Unassembled WGS sequence"/>
</dbReference>
<evidence type="ECO:0000256" key="10">
    <source>
        <dbReference type="ARBA" id="ARBA00023180"/>
    </source>
</evidence>
<keyword evidence="13" id="KW-1185">Reference proteome</keyword>
<dbReference type="AlphaFoldDB" id="A0A2U1PS54"/>
<dbReference type="GO" id="GO:0051707">
    <property type="term" value="P:response to other organism"/>
    <property type="evidence" value="ECO:0007669"/>
    <property type="project" value="UniProtKB-ARBA"/>
</dbReference>
<dbReference type="STRING" id="35608.A0A2U1PS54"/>
<accession>A0A2U1PS54</accession>
<dbReference type="InterPro" id="IPR003591">
    <property type="entry name" value="Leu-rich_rpt_typical-subtyp"/>
</dbReference>
<comment type="caution">
    <text evidence="12">The sequence shown here is derived from an EMBL/GenBank/DDBJ whole genome shotgun (WGS) entry which is preliminary data.</text>
</comment>
<evidence type="ECO:0000256" key="11">
    <source>
        <dbReference type="SAM" id="Phobius"/>
    </source>
</evidence>
<keyword evidence="10" id="KW-0325">Glycoprotein</keyword>
<evidence type="ECO:0000313" key="12">
    <source>
        <dbReference type="EMBL" id="PWA88598.1"/>
    </source>
</evidence>
<dbReference type="Gene3D" id="3.80.10.10">
    <property type="entry name" value="Ribonuclease Inhibitor"/>
    <property type="match status" value="1"/>
</dbReference>
<dbReference type="SMART" id="SM00369">
    <property type="entry name" value="LRR_TYP"/>
    <property type="match status" value="4"/>
</dbReference>
<evidence type="ECO:0000256" key="7">
    <source>
        <dbReference type="ARBA" id="ARBA00022737"/>
    </source>
</evidence>
<gene>
    <name evidence="12" type="ORF">CTI12_AA103670</name>
</gene>
<comment type="subcellular location">
    <subcellularLocation>
        <location evidence="1">Cell membrane</location>
        <topology evidence="1">Single-pass type I membrane protein</topology>
    </subcellularLocation>
</comment>
<evidence type="ECO:0000256" key="3">
    <source>
        <dbReference type="ARBA" id="ARBA00022475"/>
    </source>
</evidence>
<organism evidence="12 13">
    <name type="scientific">Artemisia annua</name>
    <name type="common">Sweet wormwood</name>
    <dbReference type="NCBI Taxonomy" id="35608"/>
    <lineage>
        <taxon>Eukaryota</taxon>
        <taxon>Viridiplantae</taxon>
        <taxon>Streptophyta</taxon>
        <taxon>Embryophyta</taxon>
        <taxon>Tracheophyta</taxon>
        <taxon>Spermatophyta</taxon>
        <taxon>Magnoliopsida</taxon>
        <taxon>eudicotyledons</taxon>
        <taxon>Gunneridae</taxon>
        <taxon>Pentapetalae</taxon>
        <taxon>asterids</taxon>
        <taxon>campanulids</taxon>
        <taxon>Asterales</taxon>
        <taxon>Asteraceae</taxon>
        <taxon>Asteroideae</taxon>
        <taxon>Anthemideae</taxon>
        <taxon>Artemisiinae</taxon>
        <taxon>Artemisia</taxon>
    </lineage>
</organism>
<dbReference type="PANTHER" id="PTHR48063:SF106">
    <property type="entry name" value="LEUCINE-RICH REPEAT DOMAIN, L DOMAIN-LIKE PROTEIN-RELATED"/>
    <property type="match status" value="1"/>
</dbReference>
<dbReference type="InterPro" id="IPR046956">
    <property type="entry name" value="RLP23-like"/>
</dbReference>
<feature type="transmembrane region" description="Helical" evidence="11">
    <location>
        <begin position="349"/>
        <end position="372"/>
    </location>
</feature>
<evidence type="ECO:0000256" key="5">
    <source>
        <dbReference type="ARBA" id="ARBA00022692"/>
    </source>
</evidence>
<dbReference type="SUPFAM" id="SSF52058">
    <property type="entry name" value="L domain-like"/>
    <property type="match status" value="1"/>
</dbReference>
<evidence type="ECO:0000256" key="2">
    <source>
        <dbReference type="ARBA" id="ARBA00009592"/>
    </source>
</evidence>
<proteinExistence type="inferred from homology"/>
<name>A0A2U1PS54_ARTAN</name>
<evidence type="ECO:0000256" key="1">
    <source>
        <dbReference type="ARBA" id="ARBA00004251"/>
    </source>
</evidence>
<evidence type="ECO:0000256" key="6">
    <source>
        <dbReference type="ARBA" id="ARBA00022729"/>
    </source>
</evidence>
<evidence type="ECO:0000256" key="8">
    <source>
        <dbReference type="ARBA" id="ARBA00022989"/>
    </source>
</evidence>
<dbReference type="Pfam" id="PF00560">
    <property type="entry name" value="LRR_1"/>
    <property type="match status" value="9"/>
</dbReference>
<dbReference type="FunFam" id="3.80.10.10:FF:000213">
    <property type="entry name" value="Tyrosine-sulfated glycopeptide receptor 1"/>
    <property type="match status" value="1"/>
</dbReference>
<dbReference type="PANTHER" id="PTHR48063">
    <property type="entry name" value="LRR RECEPTOR-LIKE KINASE"/>
    <property type="match status" value="1"/>
</dbReference>
<reference evidence="12 13" key="1">
    <citation type="journal article" date="2018" name="Mol. Plant">
        <title>The genome of Artemisia annua provides insight into the evolution of Asteraceae family and artemisinin biosynthesis.</title>
        <authorList>
            <person name="Shen Q."/>
            <person name="Zhang L."/>
            <person name="Liao Z."/>
            <person name="Wang S."/>
            <person name="Yan T."/>
            <person name="Shi P."/>
            <person name="Liu M."/>
            <person name="Fu X."/>
            <person name="Pan Q."/>
            <person name="Wang Y."/>
            <person name="Lv Z."/>
            <person name="Lu X."/>
            <person name="Zhang F."/>
            <person name="Jiang W."/>
            <person name="Ma Y."/>
            <person name="Chen M."/>
            <person name="Hao X."/>
            <person name="Li L."/>
            <person name="Tang Y."/>
            <person name="Lv G."/>
            <person name="Zhou Y."/>
            <person name="Sun X."/>
            <person name="Brodelius P.E."/>
            <person name="Rose J.K.C."/>
            <person name="Tang K."/>
        </authorList>
    </citation>
    <scope>NUCLEOTIDE SEQUENCE [LARGE SCALE GENOMIC DNA]</scope>
    <source>
        <strain evidence="13">cv. Huhao1</strain>
        <tissue evidence="12">Leaf</tissue>
    </source>
</reference>
<dbReference type="InterPro" id="IPR001611">
    <property type="entry name" value="Leu-rich_rpt"/>
</dbReference>
<sequence>MIVQSNPGLELVNLGKNRFTGSIPEHLCELLSLQLLDLSNNKFPGILPKCLGNLIQLYVMDLSNNTMMGDVPNSLGSVSYLQSLHLQNNKFEGNLPVALQNLTSLVTFDLGNNMLTGNIPSWFGKKLSNLNILNLRSNKFMGKIPLELCQNNALQHLNLANNSIIGMIPRCFYNLTGMINTSVTFEDNPTGYEENIEAYIKGIQLKYTKTLRFLISIDLSSNKIIGEIPDALMNLASLTNLNLSRNLLSGHIPTSIGNLKSMESLDFSMNELSGRIPPSLASLNFLSYLNLSFSKLSGPIPDGNQLQTLGDPSAIYEGNNELCGPTLSRRCEGKNLSHTHVGDGEDEDLWLYTSIGLGFVVGFMGLIGSLYFKKEWRIAYFESIENVYRKCLHMACGITSSDSRTNKEESFLVSCLYKEEKRCWQWRRATQTHRVTDYMCKQTPNTYNLDKNKKAIRKQYQQNHPLVMIGDEKSLENAGNHHAPITHIRNENGGPEIQKRTN</sequence>
<dbReference type="GO" id="GO:0006952">
    <property type="term" value="P:defense response"/>
    <property type="evidence" value="ECO:0007669"/>
    <property type="project" value="UniProtKB-ARBA"/>
</dbReference>
<keyword evidence="5 11" id="KW-0812">Transmembrane</keyword>
<keyword evidence="4" id="KW-0433">Leucine-rich repeat</keyword>
<keyword evidence="3" id="KW-1003">Cell membrane</keyword>
<evidence type="ECO:0000256" key="4">
    <source>
        <dbReference type="ARBA" id="ARBA00022614"/>
    </source>
</evidence>
<comment type="similarity">
    <text evidence="2">Belongs to the RLP family.</text>
</comment>
<keyword evidence="7" id="KW-0677">Repeat</keyword>
<evidence type="ECO:0000256" key="9">
    <source>
        <dbReference type="ARBA" id="ARBA00023136"/>
    </source>
</evidence>
<keyword evidence="8 11" id="KW-1133">Transmembrane helix</keyword>
<keyword evidence="9 11" id="KW-0472">Membrane</keyword>